<dbReference type="PANTHER" id="PTHR31992">
    <property type="entry name" value="DOF ZINC FINGER PROTEIN DOF1.4-RELATED"/>
    <property type="match status" value="1"/>
</dbReference>
<keyword evidence="1 9" id="KW-0479">Metal-binding</keyword>
<reference evidence="12" key="1">
    <citation type="journal article" date="2021" name="bioRxiv">
        <title>Whole Genome Assembly and Annotation of Northern Wild Rice, Zizania palustris L., Supports a Whole Genome Duplication in the Zizania Genus.</title>
        <authorList>
            <person name="Haas M."/>
            <person name="Kono T."/>
            <person name="Macchietto M."/>
            <person name="Millas R."/>
            <person name="McGilp L."/>
            <person name="Shao M."/>
            <person name="Duquette J."/>
            <person name="Hirsch C.N."/>
            <person name="Kimball J."/>
        </authorList>
    </citation>
    <scope>NUCLEOTIDE SEQUENCE</scope>
    <source>
        <tissue evidence="12">Fresh leaf tissue</tissue>
    </source>
</reference>
<dbReference type="AlphaFoldDB" id="A0A8J5T1G7"/>
<keyword evidence="7 8" id="KW-0539">Nucleus</keyword>
<dbReference type="PROSITE" id="PS01361">
    <property type="entry name" value="ZF_DOF_1"/>
    <property type="match status" value="1"/>
</dbReference>
<evidence type="ECO:0000256" key="6">
    <source>
        <dbReference type="ARBA" id="ARBA00023163"/>
    </source>
</evidence>
<evidence type="ECO:0000256" key="3">
    <source>
        <dbReference type="ARBA" id="ARBA00022833"/>
    </source>
</evidence>
<evidence type="ECO:0000256" key="1">
    <source>
        <dbReference type="ARBA" id="ARBA00022723"/>
    </source>
</evidence>
<proteinExistence type="predicted"/>
<comment type="function">
    <text evidence="9">Transcription factor that binds specifically to a 5'-AA[AG]G-3' consensus core sequence.</text>
</comment>
<evidence type="ECO:0000256" key="2">
    <source>
        <dbReference type="ARBA" id="ARBA00022771"/>
    </source>
</evidence>
<keyword evidence="3 9" id="KW-0862">Zinc</keyword>
<reference evidence="12" key="2">
    <citation type="submission" date="2021-02" db="EMBL/GenBank/DDBJ databases">
        <authorList>
            <person name="Kimball J.A."/>
            <person name="Haas M.W."/>
            <person name="Macchietto M."/>
            <person name="Kono T."/>
            <person name="Duquette J."/>
            <person name="Shao M."/>
        </authorList>
    </citation>
    <scope>NUCLEOTIDE SEQUENCE</scope>
    <source>
        <tissue evidence="12">Fresh leaf tissue</tissue>
    </source>
</reference>
<dbReference type="EMBL" id="JAAALK010000283">
    <property type="protein sequence ID" value="KAG8076378.1"/>
    <property type="molecule type" value="Genomic_DNA"/>
</dbReference>
<dbReference type="GO" id="GO:0005634">
    <property type="term" value="C:nucleus"/>
    <property type="evidence" value="ECO:0007669"/>
    <property type="project" value="UniProtKB-SubCell"/>
</dbReference>
<gene>
    <name evidence="12" type="ORF">GUJ93_ZPchr0006g45458</name>
</gene>
<evidence type="ECO:0000256" key="4">
    <source>
        <dbReference type="ARBA" id="ARBA00023015"/>
    </source>
</evidence>
<dbReference type="EMBL" id="JAAALK010000283">
    <property type="protein sequence ID" value="KAG8076379.1"/>
    <property type="molecule type" value="Genomic_DNA"/>
</dbReference>
<feature type="compositionally biased region" description="Low complexity" evidence="10">
    <location>
        <begin position="98"/>
        <end position="107"/>
    </location>
</feature>
<keyword evidence="6 9" id="KW-0804">Transcription</keyword>
<dbReference type="GO" id="GO:0008270">
    <property type="term" value="F:zinc ion binding"/>
    <property type="evidence" value="ECO:0007669"/>
    <property type="project" value="UniProtKB-KW"/>
</dbReference>
<protein>
    <recommendedName>
        <fullName evidence="9">Dof zinc finger protein</fullName>
    </recommendedName>
</protein>
<dbReference type="GO" id="GO:0003700">
    <property type="term" value="F:DNA-binding transcription factor activity"/>
    <property type="evidence" value="ECO:0007669"/>
    <property type="project" value="UniProtKB-UniRule"/>
</dbReference>
<keyword evidence="4 9" id="KW-0805">Transcription regulation</keyword>
<evidence type="ECO:0000256" key="7">
    <source>
        <dbReference type="ARBA" id="ARBA00023242"/>
    </source>
</evidence>
<feature type="compositionally biased region" description="Pro residues" evidence="10">
    <location>
        <begin position="108"/>
        <end position="119"/>
    </location>
</feature>
<dbReference type="GO" id="GO:0003677">
    <property type="term" value="F:DNA binding"/>
    <property type="evidence" value="ECO:0007669"/>
    <property type="project" value="UniProtKB-UniRule"/>
</dbReference>
<dbReference type="PROSITE" id="PS50884">
    <property type="entry name" value="ZF_DOF_2"/>
    <property type="match status" value="1"/>
</dbReference>
<dbReference type="InterPro" id="IPR045174">
    <property type="entry name" value="Dof"/>
</dbReference>
<evidence type="ECO:0000259" key="11">
    <source>
        <dbReference type="PROSITE" id="PS50884"/>
    </source>
</evidence>
<evidence type="ECO:0000313" key="12">
    <source>
        <dbReference type="EMBL" id="KAG8076379.1"/>
    </source>
</evidence>
<dbReference type="PANTHER" id="PTHR31992:SF285">
    <property type="entry name" value="DOF ZINC FINGER PROTEIN DOF4.6"/>
    <property type="match status" value="1"/>
</dbReference>
<organism evidence="12 13">
    <name type="scientific">Zizania palustris</name>
    <name type="common">Northern wild rice</name>
    <dbReference type="NCBI Taxonomy" id="103762"/>
    <lineage>
        <taxon>Eukaryota</taxon>
        <taxon>Viridiplantae</taxon>
        <taxon>Streptophyta</taxon>
        <taxon>Embryophyta</taxon>
        <taxon>Tracheophyta</taxon>
        <taxon>Spermatophyta</taxon>
        <taxon>Magnoliopsida</taxon>
        <taxon>Liliopsida</taxon>
        <taxon>Poales</taxon>
        <taxon>Poaceae</taxon>
        <taxon>BOP clade</taxon>
        <taxon>Oryzoideae</taxon>
        <taxon>Oryzeae</taxon>
        <taxon>Zizaniinae</taxon>
        <taxon>Zizania</taxon>
    </lineage>
</organism>
<dbReference type="OrthoDB" id="679380at2759"/>
<dbReference type="Pfam" id="PF02701">
    <property type="entry name" value="Zn_ribbon_Dof"/>
    <property type="match status" value="1"/>
</dbReference>
<feature type="domain" description="Dof-type" evidence="11">
    <location>
        <begin position="43"/>
        <end position="97"/>
    </location>
</feature>
<comment type="caution">
    <text evidence="12">The sequence shown here is derived from an EMBL/GenBank/DDBJ whole genome shotgun (WGS) entry which is preliminary data.</text>
</comment>
<feature type="region of interest" description="Disordered" evidence="10">
    <location>
        <begin position="94"/>
        <end position="124"/>
    </location>
</feature>
<dbReference type="InterPro" id="IPR003851">
    <property type="entry name" value="Znf_Dof"/>
</dbReference>
<evidence type="ECO:0000256" key="8">
    <source>
        <dbReference type="PROSITE-ProRule" id="PRU00071"/>
    </source>
</evidence>
<evidence type="ECO:0000256" key="5">
    <source>
        <dbReference type="ARBA" id="ARBA00023125"/>
    </source>
</evidence>
<keyword evidence="5 8" id="KW-0238">DNA-binding</keyword>
<dbReference type="Proteomes" id="UP000729402">
    <property type="component" value="Unassembled WGS sequence"/>
</dbReference>
<evidence type="ECO:0000256" key="10">
    <source>
        <dbReference type="SAM" id="MobiDB-lite"/>
    </source>
</evidence>
<evidence type="ECO:0000256" key="9">
    <source>
        <dbReference type="RuleBase" id="RU369094"/>
    </source>
</evidence>
<name>A0A8J5T1G7_ZIZPA</name>
<keyword evidence="2 8" id="KW-0863">Zinc-finger</keyword>
<evidence type="ECO:0000313" key="13">
    <source>
        <dbReference type="Proteomes" id="UP000729402"/>
    </source>
</evidence>
<comment type="subcellular location">
    <subcellularLocation>
        <location evidence="8 9">Nucleus</location>
    </subcellularLocation>
</comment>
<feature type="region of interest" description="Disordered" evidence="10">
    <location>
        <begin position="342"/>
        <end position="367"/>
    </location>
</feature>
<keyword evidence="13" id="KW-1185">Reference proteome</keyword>
<sequence>MASGAPSYAQMEEAAMKQCKAAAAAAVEGEGAGDEMTMKKSSPMCPRCESSNTKFCYFNNYSLSQPRYFCKDCRRYWTKGGSLRNVPVGGGCRKAKRAAASSSSSSSPAPPPPPPPPMQLPHLPSNSAAIINKLMQPTAADFPNVLPTFVSTGLEVPAGDHLGLAFGTAPSGGSTGASSFMDMLRGVGGGGGLLFDGSCNDHQMMNSFNGYYGPAAATGGDGINNSMVMPLPPSTLLFGGGGGGLRTTLMQPQDGLQLFGGTGTNHGATDHAMLGRGAGLLLSMDGCREGQWPSLGGGRAGDQHVLMGAGDNNLKAASSSSATPSWSDYRYSTWNSTAPTAAAAAAAGGGPSPPWQQGLIDSSTTPP</sequence>
<accession>A0A8J5T1G7</accession>